<keyword evidence="3" id="KW-0998">Cell outer membrane</keyword>
<feature type="compositionally biased region" description="Basic and acidic residues" evidence="5">
    <location>
        <begin position="182"/>
        <end position="217"/>
    </location>
</feature>
<evidence type="ECO:0000256" key="2">
    <source>
        <dbReference type="ARBA" id="ARBA00023136"/>
    </source>
</evidence>
<feature type="compositionally biased region" description="Basic and acidic residues" evidence="5">
    <location>
        <begin position="90"/>
        <end position="132"/>
    </location>
</feature>
<dbReference type="Proteomes" id="UP001322785">
    <property type="component" value="Chromosome"/>
</dbReference>
<dbReference type="RefSeq" id="WP_193445813.1">
    <property type="nucleotide sequence ID" value="NZ_BSOQ01000007.1"/>
</dbReference>
<feature type="region of interest" description="Disordered" evidence="5">
    <location>
        <begin position="47"/>
        <end position="413"/>
    </location>
</feature>
<evidence type="ECO:0000256" key="4">
    <source>
        <dbReference type="PROSITE-ProRule" id="PRU00473"/>
    </source>
</evidence>
<accession>A0ABZ0ZFA3</accession>
<dbReference type="PRINTS" id="PR01021">
    <property type="entry name" value="OMPADOMAIN"/>
</dbReference>
<keyword evidence="2 4" id="KW-0472">Membrane</keyword>
<keyword evidence="9" id="KW-1185">Reference proteome</keyword>
<feature type="compositionally biased region" description="Low complexity" evidence="5">
    <location>
        <begin position="256"/>
        <end position="268"/>
    </location>
</feature>
<evidence type="ECO:0000256" key="6">
    <source>
        <dbReference type="SAM" id="SignalP"/>
    </source>
</evidence>
<dbReference type="PANTHER" id="PTHR30329:SF21">
    <property type="entry name" value="LIPOPROTEIN YIAD-RELATED"/>
    <property type="match status" value="1"/>
</dbReference>
<feature type="compositionally biased region" description="Basic and acidic residues" evidence="5">
    <location>
        <begin position="269"/>
        <end position="289"/>
    </location>
</feature>
<comment type="subcellular location">
    <subcellularLocation>
        <location evidence="1">Cell outer membrane</location>
    </subcellularLocation>
</comment>
<organism evidence="8 9">
    <name type="scientific">Rhizobium indigoferae</name>
    <dbReference type="NCBI Taxonomy" id="158891"/>
    <lineage>
        <taxon>Bacteria</taxon>
        <taxon>Pseudomonadati</taxon>
        <taxon>Pseudomonadota</taxon>
        <taxon>Alphaproteobacteria</taxon>
        <taxon>Hyphomicrobiales</taxon>
        <taxon>Rhizobiaceae</taxon>
        <taxon>Rhizobium/Agrobacterium group</taxon>
        <taxon>Rhizobium</taxon>
    </lineage>
</organism>
<proteinExistence type="predicted"/>
<evidence type="ECO:0000256" key="3">
    <source>
        <dbReference type="ARBA" id="ARBA00023237"/>
    </source>
</evidence>
<feature type="compositionally biased region" description="Low complexity" evidence="5">
    <location>
        <begin position="72"/>
        <end position="89"/>
    </location>
</feature>
<dbReference type="SUPFAM" id="SSF103088">
    <property type="entry name" value="OmpA-like"/>
    <property type="match status" value="1"/>
</dbReference>
<dbReference type="EMBL" id="CP140635">
    <property type="protein sequence ID" value="WQN37185.1"/>
    <property type="molecule type" value="Genomic_DNA"/>
</dbReference>
<evidence type="ECO:0000259" key="7">
    <source>
        <dbReference type="PROSITE" id="PS51123"/>
    </source>
</evidence>
<feature type="compositionally biased region" description="Low complexity" evidence="5">
    <location>
        <begin position="218"/>
        <end position="229"/>
    </location>
</feature>
<dbReference type="InterPro" id="IPR006664">
    <property type="entry name" value="OMP_bac"/>
</dbReference>
<feature type="compositionally biased region" description="Low complexity" evidence="5">
    <location>
        <begin position="290"/>
        <end position="317"/>
    </location>
</feature>
<dbReference type="CDD" id="cd07185">
    <property type="entry name" value="OmpA_C-like"/>
    <property type="match status" value="1"/>
</dbReference>
<feature type="compositionally biased region" description="Low complexity" evidence="5">
    <location>
        <begin position="162"/>
        <end position="181"/>
    </location>
</feature>
<evidence type="ECO:0000313" key="8">
    <source>
        <dbReference type="EMBL" id="WQN37185.1"/>
    </source>
</evidence>
<protein>
    <submittedName>
        <fullName evidence="8">OmpA family protein</fullName>
    </submittedName>
</protein>
<dbReference type="PROSITE" id="PS51123">
    <property type="entry name" value="OMPA_2"/>
    <property type="match status" value="1"/>
</dbReference>
<feature type="chain" id="PRO_5047117302" evidence="6">
    <location>
        <begin position="30"/>
        <end position="725"/>
    </location>
</feature>
<sequence length="725" mass="79341">MGMKSRLFASAAFPLLSLSLALQPASAMAAVRDVATQAAAVRQVEPGSFEVAQDAPSEEELLKKKKHKEQGEAPAEQAPAAEKPAQQEAPAEKPKAERKEAPEPKAEPEAPKAEAPKEVPAEQPESKPERKAKQQAQPEAAPQQQEQPVTQEKPKKPKKQETQQAEPEAQPQPEQQPAAKEAQPEKEQAKPEAKPEGGKREKGQDRAQGKDKGRGKAETAAPEAVTPTEEQAKPEAKPEVNPAAEAPAKQKPTKGETAAPAENAPAAKTTEDKAAAPEAAPAEKPKDGTAAKPAGEQPAGAQPAAPATDTAQPQPDASGGQQVEQAIPAPEKASPEELERRKKIAADPAKSNETVVLPVENGAAVLDSDKDADRSRGREGRRDRDRQRADSQEVKVPTSDADAQAATGGQATAPVKLEAVTREKGRKLDERPQFVRPDGARFDDRGDDSRVIIQYDNRTIVRGDDDRRFLRDGERPSYEELSGDRYRETITRPEGYRIVTIRNRYGDIIQRSRVDARGREDVLYYSQDLYDDPDRDYFEDPGADLPPMRLRVPLSDYIIDTRSDPNRDYYEFLSEPPVEPVERVYSLDEVKYSARIRDKVRRIDLDTITFATGSADIPMTQARTLRKVADAISQVLEKDPSETFLIEGHTDAVGSDQSNLILSDQRAESVANVLTDVYGIAPENLATQGYGEHYLKVNTSAPEQENRRVTIRRVTALVRPVAANK</sequence>
<reference evidence="8 9" key="1">
    <citation type="submission" date="2023-12" db="EMBL/GenBank/DDBJ databases">
        <authorList>
            <person name="Menendez E."/>
            <person name="Kaur S."/>
            <person name="Flores-Felix J.D."/>
            <person name="diCenzo G.C."/>
            <person name="Peix A."/>
            <person name="Velazquez E."/>
        </authorList>
    </citation>
    <scope>NUCLEOTIDE SEQUENCE [LARGE SCALE GENOMIC DNA]</scope>
    <source>
        <strain evidence="8 9">CIP 108029</strain>
    </source>
</reference>
<dbReference type="InterPro" id="IPR036737">
    <property type="entry name" value="OmpA-like_sf"/>
</dbReference>
<feature type="compositionally biased region" description="Low complexity" evidence="5">
    <location>
        <begin position="134"/>
        <end position="151"/>
    </location>
</feature>
<name>A0ABZ0ZFA3_9HYPH</name>
<feature type="domain" description="OmpA-like" evidence="7">
    <location>
        <begin position="597"/>
        <end position="722"/>
    </location>
</feature>
<evidence type="ECO:0000313" key="9">
    <source>
        <dbReference type="Proteomes" id="UP001322785"/>
    </source>
</evidence>
<feature type="compositionally biased region" description="Basic and acidic residues" evidence="5">
    <location>
        <begin position="367"/>
        <end position="393"/>
    </location>
</feature>
<dbReference type="Pfam" id="PF00691">
    <property type="entry name" value="OmpA"/>
    <property type="match status" value="1"/>
</dbReference>
<gene>
    <name evidence="8" type="ORF">U5G49_002299</name>
</gene>
<keyword evidence="6" id="KW-0732">Signal</keyword>
<feature type="compositionally biased region" description="Low complexity" evidence="5">
    <location>
        <begin position="400"/>
        <end position="413"/>
    </location>
</feature>
<dbReference type="InterPro" id="IPR006665">
    <property type="entry name" value="OmpA-like"/>
</dbReference>
<dbReference type="Gene3D" id="3.30.1330.60">
    <property type="entry name" value="OmpA-like domain"/>
    <property type="match status" value="1"/>
</dbReference>
<dbReference type="PANTHER" id="PTHR30329">
    <property type="entry name" value="STATOR ELEMENT OF FLAGELLAR MOTOR COMPLEX"/>
    <property type="match status" value="1"/>
</dbReference>
<feature type="signal peptide" evidence="6">
    <location>
        <begin position="1"/>
        <end position="29"/>
    </location>
</feature>
<evidence type="ECO:0000256" key="5">
    <source>
        <dbReference type="SAM" id="MobiDB-lite"/>
    </source>
</evidence>
<evidence type="ECO:0000256" key="1">
    <source>
        <dbReference type="ARBA" id="ARBA00004442"/>
    </source>
</evidence>
<dbReference type="InterPro" id="IPR050330">
    <property type="entry name" value="Bact_OuterMem_StrucFunc"/>
</dbReference>